<name>A0AAD5M8A9_PARTN</name>
<evidence type="ECO:0000313" key="2">
    <source>
        <dbReference type="EMBL" id="KAJ1351528.1"/>
    </source>
</evidence>
<reference evidence="2" key="1">
    <citation type="submission" date="2021-06" db="EMBL/GenBank/DDBJ databases">
        <title>Parelaphostrongylus tenuis whole genome reference sequence.</title>
        <authorList>
            <person name="Garwood T.J."/>
            <person name="Larsen P.A."/>
            <person name="Fountain-Jones N.M."/>
            <person name="Garbe J.R."/>
            <person name="Macchietto M.G."/>
            <person name="Kania S.A."/>
            <person name="Gerhold R.W."/>
            <person name="Richards J.E."/>
            <person name="Wolf T.M."/>
        </authorList>
    </citation>
    <scope>NUCLEOTIDE SEQUENCE</scope>
    <source>
        <strain evidence="2">MNPRO001-30</strain>
        <tissue evidence="2">Meninges</tissue>
    </source>
</reference>
<comment type="caution">
    <text evidence="2">The sequence shown here is derived from an EMBL/GenBank/DDBJ whole genome shotgun (WGS) entry which is preliminary data.</text>
</comment>
<feature type="compositionally biased region" description="Basic residues" evidence="1">
    <location>
        <begin position="11"/>
        <end position="24"/>
    </location>
</feature>
<keyword evidence="3" id="KW-1185">Reference proteome</keyword>
<protein>
    <submittedName>
        <fullName evidence="2">Uncharacterized protein</fullName>
    </submittedName>
</protein>
<proteinExistence type="predicted"/>
<organism evidence="2 3">
    <name type="scientific">Parelaphostrongylus tenuis</name>
    <name type="common">Meningeal worm</name>
    <dbReference type="NCBI Taxonomy" id="148309"/>
    <lineage>
        <taxon>Eukaryota</taxon>
        <taxon>Metazoa</taxon>
        <taxon>Ecdysozoa</taxon>
        <taxon>Nematoda</taxon>
        <taxon>Chromadorea</taxon>
        <taxon>Rhabditida</taxon>
        <taxon>Rhabditina</taxon>
        <taxon>Rhabditomorpha</taxon>
        <taxon>Strongyloidea</taxon>
        <taxon>Metastrongylidae</taxon>
        <taxon>Parelaphostrongylus</taxon>
    </lineage>
</organism>
<dbReference type="EMBL" id="JAHQIW010001098">
    <property type="protein sequence ID" value="KAJ1351528.1"/>
    <property type="molecule type" value="Genomic_DNA"/>
</dbReference>
<feature type="region of interest" description="Disordered" evidence="1">
    <location>
        <begin position="1"/>
        <end position="31"/>
    </location>
</feature>
<gene>
    <name evidence="2" type="ORF">KIN20_007557</name>
</gene>
<dbReference type="AlphaFoldDB" id="A0AAD5M8A9"/>
<sequence>MSGERPQHPPVTRRPRHAAPHRAGPRPDLPVPLGGGCAAAAAVGWLTANAGRPATAIDSGHSRSATSRAVTTPVAVAVAVAGSDGPSDRRRSDYRLTAVRWSVEAVNVTSHHLVVRRWVCIRQRSMAKRLSIDGVSRGRRRRAPPLGNRRCVGAYAGDDRKAIID</sequence>
<evidence type="ECO:0000313" key="3">
    <source>
        <dbReference type="Proteomes" id="UP001196413"/>
    </source>
</evidence>
<evidence type="ECO:0000256" key="1">
    <source>
        <dbReference type="SAM" id="MobiDB-lite"/>
    </source>
</evidence>
<accession>A0AAD5M8A9</accession>
<dbReference type="Proteomes" id="UP001196413">
    <property type="component" value="Unassembled WGS sequence"/>
</dbReference>